<dbReference type="InterPro" id="IPR001314">
    <property type="entry name" value="Peptidase_S1A"/>
</dbReference>
<dbReference type="PROSITE" id="PS50240">
    <property type="entry name" value="TRYPSIN_DOM"/>
    <property type="match status" value="1"/>
</dbReference>
<dbReference type="Proteomes" id="UP001286313">
    <property type="component" value="Unassembled WGS sequence"/>
</dbReference>
<dbReference type="CDD" id="cd00190">
    <property type="entry name" value="Tryp_SPc"/>
    <property type="match status" value="1"/>
</dbReference>
<dbReference type="InterPro" id="IPR009003">
    <property type="entry name" value="Peptidase_S1_PA"/>
</dbReference>
<comment type="caution">
    <text evidence="8">The sequence shown here is derived from an EMBL/GenBank/DDBJ whole genome shotgun (WGS) entry which is preliminary data.</text>
</comment>
<sequence>MTTILLSCITFITLAAAAAGAATGGLGRIVGGTNARNGDFPEVVSVLEDFLLGQSEHLCGGVIINDNHVLTTATCVQDYGATGLQVMGAGTNLGGTAGYEEFKNVQRKFIHPEFNASSKANDLAVLRLSHNFVFVTGLITPADLPPTGTPEPALDTLMSVAGWGRDQYEGGLQLQMKAVNMTYLPYADCQVVFGPQLQDNNACLTGDIGKGVCEGDEGAGVFNTADRSLAALVAWHVGCDAYPAAVTLLAPYYDWIISMFEA</sequence>
<keyword evidence="4" id="KW-0720">Serine protease</keyword>
<keyword evidence="6" id="KW-0732">Signal</keyword>
<dbReference type="PANTHER" id="PTHR24276">
    <property type="entry name" value="POLYSERASE-RELATED"/>
    <property type="match status" value="1"/>
</dbReference>
<dbReference type="InterPro" id="IPR001254">
    <property type="entry name" value="Trypsin_dom"/>
</dbReference>
<dbReference type="SMART" id="SM00020">
    <property type="entry name" value="Tryp_SPc"/>
    <property type="match status" value="1"/>
</dbReference>
<protein>
    <recommendedName>
        <fullName evidence="7">Peptidase S1 domain-containing protein</fullName>
    </recommendedName>
</protein>
<dbReference type="SUPFAM" id="SSF50494">
    <property type="entry name" value="Trypsin-like serine proteases"/>
    <property type="match status" value="1"/>
</dbReference>
<evidence type="ECO:0000256" key="5">
    <source>
        <dbReference type="ARBA" id="ARBA00023157"/>
    </source>
</evidence>
<feature type="domain" description="Peptidase S1" evidence="7">
    <location>
        <begin position="29"/>
        <end position="261"/>
    </location>
</feature>
<evidence type="ECO:0000256" key="2">
    <source>
        <dbReference type="ARBA" id="ARBA00022670"/>
    </source>
</evidence>
<comment type="similarity">
    <text evidence="1">Belongs to the peptidase S1 family.</text>
</comment>
<proteinExistence type="inferred from homology"/>
<evidence type="ECO:0000256" key="1">
    <source>
        <dbReference type="ARBA" id="ARBA00007664"/>
    </source>
</evidence>
<dbReference type="PANTHER" id="PTHR24276:SF96">
    <property type="entry name" value="PEPTIDASE S1 DOMAIN-CONTAINING PROTEIN"/>
    <property type="match status" value="1"/>
</dbReference>
<evidence type="ECO:0000256" key="6">
    <source>
        <dbReference type="SAM" id="SignalP"/>
    </source>
</evidence>
<gene>
    <name evidence="8" type="ORF">Pcinc_024040</name>
</gene>
<evidence type="ECO:0000256" key="3">
    <source>
        <dbReference type="ARBA" id="ARBA00022801"/>
    </source>
</evidence>
<dbReference type="GO" id="GO:0006508">
    <property type="term" value="P:proteolysis"/>
    <property type="evidence" value="ECO:0007669"/>
    <property type="project" value="UniProtKB-KW"/>
</dbReference>
<dbReference type="Gene3D" id="2.40.10.10">
    <property type="entry name" value="Trypsin-like serine proteases"/>
    <property type="match status" value="1"/>
</dbReference>
<dbReference type="InterPro" id="IPR050430">
    <property type="entry name" value="Peptidase_S1"/>
</dbReference>
<dbReference type="EMBL" id="JAWQEG010002612">
    <property type="protein sequence ID" value="KAK3870762.1"/>
    <property type="molecule type" value="Genomic_DNA"/>
</dbReference>
<keyword evidence="9" id="KW-1185">Reference proteome</keyword>
<keyword evidence="2" id="KW-0645">Protease</keyword>
<keyword evidence="5" id="KW-1015">Disulfide bond</keyword>
<dbReference type="PRINTS" id="PR00722">
    <property type="entry name" value="CHYMOTRYPSIN"/>
</dbReference>
<evidence type="ECO:0000256" key="4">
    <source>
        <dbReference type="ARBA" id="ARBA00022825"/>
    </source>
</evidence>
<dbReference type="FunFam" id="2.40.10.10:FF:000068">
    <property type="entry name" value="transmembrane protease serine 2"/>
    <property type="match status" value="1"/>
</dbReference>
<dbReference type="GO" id="GO:0004252">
    <property type="term" value="F:serine-type endopeptidase activity"/>
    <property type="evidence" value="ECO:0007669"/>
    <property type="project" value="InterPro"/>
</dbReference>
<organism evidence="8 9">
    <name type="scientific">Petrolisthes cinctipes</name>
    <name type="common">Flat porcelain crab</name>
    <dbReference type="NCBI Taxonomy" id="88211"/>
    <lineage>
        <taxon>Eukaryota</taxon>
        <taxon>Metazoa</taxon>
        <taxon>Ecdysozoa</taxon>
        <taxon>Arthropoda</taxon>
        <taxon>Crustacea</taxon>
        <taxon>Multicrustacea</taxon>
        <taxon>Malacostraca</taxon>
        <taxon>Eumalacostraca</taxon>
        <taxon>Eucarida</taxon>
        <taxon>Decapoda</taxon>
        <taxon>Pleocyemata</taxon>
        <taxon>Anomura</taxon>
        <taxon>Galatheoidea</taxon>
        <taxon>Porcellanidae</taxon>
        <taxon>Petrolisthes</taxon>
    </lineage>
</organism>
<accession>A0AAE1FB71</accession>
<name>A0AAE1FB71_PETCI</name>
<dbReference type="InterPro" id="IPR043504">
    <property type="entry name" value="Peptidase_S1_PA_chymotrypsin"/>
</dbReference>
<feature type="signal peptide" evidence="6">
    <location>
        <begin position="1"/>
        <end position="17"/>
    </location>
</feature>
<evidence type="ECO:0000313" key="9">
    <source>
        <dbReference type="Proteomes" id="UP001286313"/>
    </source>
</evidence>
<dbReference type="AlphaFoldDB" id="A0AAE1FB71"/>
<dbReference type="Pfam" id="PF00089">
    <property type="entry name" value="Trypsin"/>
    <property type="match status" value="1"/>
</dbReference>
<evidence type="ECO:0000259" key="7">
    <source>
        <dbReference type="PROSITE" id="PS50240"/>
    </source>
</evidence>
<evidence type="ECO:0000313" key="8">
    <source>
        <dbReference type="EMBL" id="KAK3870762.1"/>
    </source>
</evidence>
<keyword evidence="3" id="KW-0378">Hydrolase</keyword>
<feature type="chain" id="PRO_5042162884" description="Peptidase S1 domain-containing protein" evidence="6">
    <location>
        <begin position="18"/>
        <end position="262"/>
    </location>
</feature>
<reference evidence="8" key="1">
    <citation type="submission" date="2023-10" db="EMBL/GenBank/DDBJ databases">
        <title>Genome assemblies of two species of porcelain crab, Petrolisthes cinctipes and Petrolisthes manimaculis (Anomura: Porcellanidae).</title>
        <authorList>
            <person name="Angst P."/>
        </authorList>
    </citation>
    <scope>NUCLEOTIDE SEQUENCE</scope>
    <source>
        <strain evidence="8">PB745_01</strain>
        <tissue evidence="8">Gill</tissue>
    </source>
</reference>